<proteinExistence type="predicted"/>
<dbReference type="Pfam" id="PF00248">
    <property type="entry name" value="Aldo_ket_red"/>
    <property type="match status" value="1"/>
</dbReference>
<sequence length="317" mass="34973">MEQRTLGKTDLQIAPIVFGGNVFGWTIDEQQSFEILDHFVGAGFNMIDTANQYAYWAPGNKGGESETVIGNWLKKTGKRDEVLIATKVGGALAGQPKPNTAKAYILEQVELSLQRLQVDVIDLYQTHFDDESVPVEETLEAYDQLIKQGKVRWIGASNLSPRRLEDSLNLSAEKGLPAYQTLQPEYNLYAREQYETAYEPVAVKHQLGVITYYSLASGFLTGKYRTEADMGKSVRGGGVQKMFDERGKKILAALDHVSGELRSTPAAVALAWLLSRPSVTAPIVSATSLEQMKSFTDAVQLQLPESSSRELDEASAY</sequence>
<dbReference type="OrthoDB" id="9773828at2"/>
<dbReference type="PANTHER" id="PTHR43364:SF6">
    <property type="entry name" value="OXIDOREDUCTASE-RELATED"/>
    <property type="match status" value="1"/>
</dbReference>
<keyword evidence="4" id="KW-1185">Reference proteome</keyword>
<evidence type="ECO:0000256" key="1">
    <source>
        <dbReference type="ARBA" id="ARBA00023002"/>
    </source>
</evidence>
<dbReference type="SUPFAM" id="SSF51430">
    <property type="entry name" value="NAD(P)-linked oxidoreductase"/>
    <property type="match status" value="1"/>
</dbReference>
<reference evidence="3 4" key="1">
    <citation type="submission" date="2016-05" db="EMBL/GenBank/DDBJ databases">
        <title>Niabella ginsenosidivorans BS26 whole genome sequencing.</title>
        <authorList>
            <person name="Im W.T."/>
            <person name="Siddiqi M.Z."/>
        </authorList>
    </citation>
    <scope>NUCLEOTIDE SEQUENCE [LARGE SCALE GENOMIC DNA]</scope>
    <source>
        <strain evidence="3 4">BS26</strain>
    </source>
</reference>
<dbReference type="RefSeq" id="WP_067756672.1">
    <property type="nucleotide sequence ID" value="NZ_CP015772.1"/>
</dbReference>
<feature type="domain" description="NADP-dependent oxidoreductase" evidence="2">
    <location>
        <begin position="15"/>
        <end position="315"/>
    </location>
</feature>
<dbReference type="GO" id="GO:0005829">
    <property type="term" value="C:cytosol"/>
    <property type="evidence" value="ECO:0007669"/>
    <property type="project" value="UniProtKB-ARBA"/>
</dbReference>
<dbReference type="CDD" id="cd19081">
    <property type="entry name" value="AKR_AKR9C1"/>
    <property type="match status" value="1"/>
</dbReference>
<gene>
    <name evidence="3" type="ORF">A8C56_12880</name>
</gene>
<organism evidence="3 4">
    <name type="scientific">Niabella ginsenosidivorans</name>
    <dbReference type="NCBI Taxonomy" id="1176587"/>
    <lineage>
        <taxon>Bacteria</taxon>
        <taxon>Pseudomonadati</taxon>
        <taxon>Bacteroidota</taxon>
        <taxon>Chitinophagia</taxon>
        <taxon>Chitinophagales</taxon>
        <taxon>Chitinophagaceae</taxon>
        <taxon>Niabella</taxon>
    </lineage>
</organism>
<evidence type="ECO:0000313" key="3">
    <source>
        <dbReference type="EMBL" id="ANH81756.1"/>
    </source>
</evidence>
<name>A0A1A9I2A9_9BACT</name>
<dbReference type="KEGG" id="nia:A8C56_12880"/>
<evidence type="ECO:0000259" key="2">
    <source>
        <dbReference type="Pfam" id="PF00248"/>
    </source>
</evidence>
<dbReference type="InterPro" id="IPR050523">
    <property type="entry name" value="AKR_Detox_Biosynth"/>
</dbReference>
<evidence type="ECO:0000313" key="4">
    <source>
        <dbReference type="Proteomes" id="UP000077667"/>
    </source>
</evidence>
<dbReference type="AlphaFoldDB" id="A0A1A9I2A9"/>
<dbReference type="InterPro" id="IPR023210">
    <property type="entry name" value="NADP_OxRdtase_dom"/>
</dbReference>
<dbReference type="FunFam" id="3.20.20.100:FF:000004">
    <property type="entry name" value="Oxidoreductase, aldo/keto reductase"/>
    <property type="match status" value="1"/>
</dbReference>
<dbReference type="EMBL" id="CP015772">
    <property type="protein sequence ID" value="ANH81756.1"/>
    <property type="molecule type" value="Genomic_DNA"/>
</dbReference>
<dbReference type="STRING" id="1176587.A8C56_12880"/>
<dbReference type="Gene3D" id="3.20.20.100">
    <property type="entry name" value="NADP-dependent oxidoreductase domain"/>
    <property type="match status" value="1"/>
</dbReference>
<dbReference type="PANTHER" id="PTHR43364">
    <property type="entry name" value="NADH-SPECIFIC METHYLGLYOXAL REDUCTASE-RELATED"/>
    <property type="match status" value="1"/>
</dbReference>
<keyword evidence="1" id="KW-0560">Oxidoreductase</keyword>
<dbReference type="InterPro" id="IPR036812">
    <property type="entry name" value="NAD(P)_OxRdtase_dom_sf"/>
</dbReference>
<dbReference type="GO" id="GO:0016491">
    <property type="term" value="F:oxidoreductase activity"/>
    <property type="evidence" value="ECO:0007669"/>
    <property type="project" value="UniProtKB-KW"/>
</dbReference>
<dbReference type="Proteomes" id="UP000077667">
    <property type="component" value="Chromosome"/>
</dbReference>
<protein>
    <submittedName>
        <fullName evidence="3">Alcohol dehydrogenase</fullName>
    </submittedName>
</protein>
<accession>A0A1A9I2A9</accession>